<reference evidence="1 2" key="1">
    <citation type="submission" date="2019-04" db="EMBL/GenBank/DDBJ databases">
        <title>An improved genome assembly and genetic linkage map for asparagus bean, Vigna unguiculata ssp. sesquipedialis.</title>
        <authorList>
            <person name="Xia Q."/>
            <person name="Zhang R."/>
            <person name="Dong Y."/>
        </authorList>
    </citation>
    <scope>NUCLEOTIDE SEQUENCE [LARGE SCALE GENOMIC DNA]</scope>
    <source>
        <tissue evidence="1">Leaf</tissue>
    </source>
</reference>
<sequence length="86" mass="9721">MAQHLLIQAEHHCLKATNTSHNLQHYRLVQPKHRQAKPAQTAWRDVLVARCQAPNKPIVSRYVTWRNTPCRQAPRGAGTSHAALIA</sequence>
<accession>A0A4D6LM15</accession>
<keyword evidence="2" id="KW-1185">Reference proteome</keyword>
<dbReference type="Proteomes" id="UP000501690">
    <property type="component" value="Linkage Group LG4"/>
</dbReference>
<proteinExistence type="predicted"/>
<organism evidence="1 2">
    <name type="scientific">Vigna unguiculata</name>
    <name type="common">Cowpea</name>
    <dbReference type="NCBI Taxonomy" id="3917"/>
    <lineage>
        <taxon>Eukaryota</taxon>
        <taxon>Viridiplantae</taxon>
        <taxon>Streptophyta</taxon>
        <taxon>Embryophyta</taxon>
        <taxon>Tracheophyta</taxon>
        <taxon>Spermatophyta</taxon>
        <taxon>Magnoliopsida</taxon>
        <taxon>eudicotyledons</taxon>
        <taxon>Gunneridae</taxon>
        <taxon>Pentapetalae</taxon>
        <taxon>rosids</taxon>
        <taxon>fabids</taxon>
        <taxon>Fabales</taxon>
        <taxon>Fabaceae</taxon>
        <taxon>Papilionoideae</taxon>
        <taxon>50 kb inversion clade</taxon>
        <taxon>NPAAA clade</taxon>
        <taxon>indigoferoid/millettioid clade</taxon>
        <taxon>Phaseoleae</taxon>
        <taxon>Vigna</taxon>
    </lineage>
</organism>
<name>A0A4D6LM15_VIGUN</name>
<protein>
    <submittedName>
        <fullName evidence="1">Uncharacterized protein</fullName>
    </submittedName>
</protein>
<evidence type="ECO:0000313" key="2">
    <source>
        <dbReference type="Proteomes" id="UP000501690"/>
    </source>
</evidence>
<dbReference type="AlphaFoldDB" id="A0A4D6LM15"/>
<gene>
    <name evidence="1" type="ORF">DEO72_LG4g526</name>
</gene>
<dbReference type="EMBL" id="CP039348">
    <property type="protein sequence ID" value="QCD89580.1"/>
    <property type="molecule type" value="Genomic_DNA"/>
</dbReference>
<evidence type="ECO:0000313" key="1">
    <source>
        <dbReference type="EMBL" id="QCD89580.1"/>
    </source>
</evidence>